<gene>
    <name evidence="2" type="ORF">QD47_01905</name>
</gene>
<dbReference type="RefSeq" id="WP_044644533.1">
    <property type="nucleotide sequence ID" value="NZ_JTHP01000002.1"/>
</dbReference>
<protein>
    <submittedName>
        <fullName evidence="2">Oxidoreductase</fullName>
    </submittedName>
</protein>
<organism evidence="2 3">
    <name type="scientific">Paenibacillus terrae</name>
    <dbReference type="NCBI Taxonomy" id="159743"/>
    <lineage>
        <taxon>Bacteria</taxon>
        <taxon>Bacillati</taxon>
        <taxon>Bacillota</taxon>
        <taxon>Bacilli</taxon>
        <taxon>Bacillales</taxon>
        <taxon>Paenibacillaceae</taxon>
        <taxon>Paenibacillus</taxon>
    </lineage>
</organism>
<dbReference type="AlphaFoldDB" id="A0A0D7XAV1"/>
<dbReference type="InterPro" id="IPR023210">
    <property type="entry name" value="NADP_OxRdtase_dom"/>
</dbReference>
<proteinExistence type="predicted"/>
<dbReference type="PATRIC" id="fig|159743.3.peg.422"/>
<dbReference type="Proteomes" id="UP000032534">
    <property type="component" value="Unassembled WGS sequence"/>
</dbReference>
<comment type="caution">
    <text evidence="2">The sequence shown here is derived from an EMBL/GenBank/DDBJ whole genome shotgun (WGS) entry which is preliminary data.</text>
</comment>
<feature type="domain" description="NADP-dependent oxidoreductase" evidence="1">
    <location>
        <begin position="15"/>
        <end position="293"/>
    </location>
</feature>
<dbReference type="SUPFAM" id="SSF51430">
    <property type="entry name" value="NAD(P)-linked oxidoreductase"/>
    <property type="match status" value="1"/>
</dbReference>
<keyword evidence="3" id="KW-1185">Reference proteome</keyword>
<evidence type="ECO:0000313" key="2">
    <source>
        <dbReference type="EMBL" id="KJD47302.1"/>
    </source>
</evidence>
<evidence type="ECO:0000259" key="1">
    <source>
        <dbReference type="Pfam" id="PF00248"/>
    </source>
</evidence>
<sequence>MKKNRLGSSDLLVGEIGLGCMSVGTEEQQGVYLIHEALDRGVNLLDTADLYHHGRNEEIVGAAIRGRRQDVVLATKVGNRRMPGQEGWGWDPSKEYILSAVKESLRRLGTDYIDLYQLHGGTIDDPIDETIEAFEQLKREGVIRYYGISSIRPHVIREYVERSNIVSVMNQYSLLDRRAEEEVLSLLQDRGISVIARGPVASGVLTDEGEGKVAKGYLDYEEAELLDLRKQLKAFTSAERSMGQTAIRYSLSHPAVAAVIPGASSLGQLEHNIAAASLPPLTQQEREALQQISRANRYDAQYR</sequence>
<dbReference type="OrthoDB" id="9773828at2"/>
<dbReference type="PANTHER" id="PTHR43312">
    <property type="entry name" value="D-THREO-ALDOSE 1-DEHYDROGENASE"/>
    <property type="match status" value="1"/>
</dbReference>
<accession>A0A0D7XAV1</accession>
<dbReference type="GO" id="GO:0016491">
    <property type="term" value="F:oxidoreductase activity"/>
    <property type="evidence" value="ECO:0007669"/>
    <property type="project" value="InterPro"/>
</dbReference>
<dbReference type="Pfam" id="PF00248">
    <property type="entry name" value="Aldo_ket_red"/>
    <property type="match status" value="1"/>
</dbReference>
<dbReference type="InterPro" id="IPR036812">
    <property type="entry name" value="NAD(P)_OxRdtase_dom_sf"/>
</dbReference>
<dbReference type="InterPro" id="IPR020471">
    <property type="entry name" value="AKR"/>
</dbReference>
<dbReference type="PANTHER" id="PTHR43312:SF1">
    <property type="entry name" value="NADP-DEPENDENT OXIDOREDUCTASE DOMAIN-CONTAINING PROTEIN"/>
    <property type="match status" value="1"/>
</dbReference>
<dbReference type="Gene3D" id="3.20.20.100">
    <property type="entry name" value="NADP-dependent oxidoreductase domain"/>
    <property type="match status" value="1"/>
</dbReference>
<evidence type="ECO:0000313" key="3">
    <source>
        <dbReference type="Proteomes" id="UP000032534"/>
    </source>
</evidence>
<name>A0A0D7XAV1_9BACL</name>
<dbReference type="EMBL" id="JTHP01000002">
    <property type="protein sequence ID" value="KJD47302.1"/>
    <property type="molecule type" value="Genomic_DNA"/>
</dbReference>
<reference evidence="2 3" key="1">
    <citation type="submission" date="2014-11" db="EMBL/GenBank/DDBJ databases">
        <title>Draft Genome Sequences of Paenibacillus polymyxa NRRL B-30509 and Paenibacillus terrae NRRL B-30644, Strains from a Poultry Environment that Produce Tridecaptin A and Paenicidins.</title>
        <authorList>
            <person name="van Belkum M.J."/>
            <person name="Lohans C.T."/>
            <person name="Vederas J.C."/>
        </authorList>
    </citation>
    <scope>NUCLEOTIDE SEQUENCE [LARGE SCALE GENOMIC DNA]</scope>
    <source>
        <strain evidence="2 3">NRRL B-30644</strain>
    </source>
</reference>
<dbReference type="CDD" id="cd19086">
    <property type="entry name" value="AKR_AKR11C1"/>
    <property type="match status" value="1"/>
</dbReference>
<dbReference type="PRINTS" id="PR00069">
    <property type="entry name" value="ALDKETRDTASE"/>
</dbReference>
<dbReference type="InterPro" id="IPR053135">
    <property type="entry name" value="AKR2_Oxidoreductase"/>
</dbReference>